<reference evidence="2" key="1">
    <citation type="submission" date="2016-11" db="UniProtKB">
        <authorList>
            <consortium name="WormBaseParasite"/>
        </authorList>
    </citation>
    <scope>IDENTIFICATION</scope>
</reference>
<organism evidence="1 2">
    <name type="scientific">Heterorhabditis bacteriophora</name>
    <name type="common">Entomopathogenic nematode worm</name>
    <dbReference type="NCBI Taxonomy" id="37862"/>
    <lineage>
        <taxon>Eukaryota</taxon>
        <taxon>Metazoa</taxon>
        <taxon>Ecdysozoa</taxon>
        <taxon>Nematoda</taxon>
        <taxon>Chromadorea</taxon>
        <taxon>Rhabditida</taxon>
        <taxon>Rhabditina</taxon>
        <taxon>Rhabditomorpha</taxon>
        <taxon>Strongyloidea</taxon>
        <taxon>Heterorhabditidae</taxon>
        <taxon>Heterorhabditis</taxon>
    </lineage>
</organism>
<protein>
    <submittedName>
        <fullName evidence="2">Uncharacterized protein</fullName>
    </submittedName>
</protein>
<name>A0A1I7WSK2_HETBA</name>
<dbReference type="AlphaFoldDB" id="A0A1I7WSK2"/>
<sequence length="22" mass="2652">MPYYGVEKGKCIILLQFIYLFL</sequence>
<evidence type="ECO:0000313" key="2">
    <source>
        <dbReference type="WBParaSite" id="Hba_08146"/>
    </source>
</evidence>
<evidence type="ECO:0000313" key="1">
    <source>
        <dbReference type="Proteomes" id="UP000095283"/>
    </source>
</evidence>
<proteinExistence type="predicted"/>
<keyword evidence="1" id="KW-1185">Reference proteome</keyword>
<accession>A0A1I7WSK2</accession>
<dbReference type="Proteomes" id="UP000095283">
    <property type="component" value="Unplaced"/>
</dbReference>
<dbReference type="WBParaSite" id="Hba_08146">
    <property type="protein sequence ID" value="Hba_08146"/>
    <property type="gene ID" value="Hba_08146"/>
</dbReference>